<evidence type="ECO:0000259" key="3">
    <source>
        <dbReference type="Pfam" id="PF07859"/>
    </source>
</evidence>
<name>A0ABR0SQ39_9HYPO</name>
<dbReference type="PANTHER" id="PTHR48081">
    <property type="entry name" value="AB HYDROLASE SUPERFAMILY PROTEIN C4A8.06C"/>
    <property type="match status" value="1"/>
</dbReference>
<dbReference type="InterPro" id="IPR050300">
    <property type="entry name" value="GDXG_lipolytic_enzyme"/>
</dbReference>
<proteinExistence type="predicted"/>
<dbReference type="SUPFAM" id="SSF53474">
    <property type="entry name" value="alpha/beta-Hydrolases"/>
    <property type="match status" value="1"/>
</dbReference>
<reference evidence="4 5" key="1">
    <citation type="submission" date="2024-01" db="EMBL/GenBank/DDBJ databases">
        <title>Complete genome of Cladobotryum mycophilum ATHUM6906.</title>
        <authorList>
            <person name="Christinaki A.C."/>
            <person name="Myridakis A.I."/>
            <person name="Kouvelis V.N."/>
        </authorList>
    </citation>
    <scope>NUCLEOTIDE SEQUENCE [LARGE SCALE GENOMIC DNA]</scope>
    <source>
        <strain evidence="4 5">ATHUM6906</strain>
    </source>
</reference>
<sequence>MDNAANGELPSHHDGSPSNDIQSAGKLPTSVLLKEQPPLLTRLKLYTQVSLLQSVVTSFFWWKKTFSTSLIKPDLVKAYDTRPHLPVRIFLPPQFDPASGATLPLLFTIHGSAFCVGEARNDDEWNRAFANATGIMVAALNYSKAPQHPFPCALYDLEAVILEVLADQTLPIRRVSRENTTAAPQRVQLRDHENGPAAAVSVYGVLDFSRPNRTKALNRHYKNIDGPRGVPTDPLLSIADIIDWNYVPFGHDTRDRLVSPFYANLDDLPPFVGFISAELDMYGFDGWSMACRLREDARKETASPETNAAANVAKLPDPDSDDPLLRVMGRPKASDSSRPLDGTWDWKTRTGERDERFGWEEDWTTTKGQNRGLKWLLVPDVAHGFDTYIFRESWGHQETIKDAEWKQGAYIAELGGWLNRTVWALDSSEVLS</sequence>
<keyword evidence="1" id="KW-0378">Hydrolase</keyword>
<keyword evidence="5" id="KW-1185">Reference proteome</keyword>
<organism evidence="4 5">
    <name type="scientific">Cladobotryum mycophilum</name>
    <dbReference type="NCBI Taxonomy" id="491253"/>
    <lineage>
        <taxon>Eukaryota</taxon>
        <taxon>Fungi</taxon>
        <taxon>Dikarya</taxon>
        <taxon>Ascomycota</taxon>
        <taxon>Pezizomycotina</taxon>
        <taxon>Sordariomycetes</taxon>
        <taxon>Hypocreomycetidae</taxon>
        <taxon>Hypocreales</taxon>
        <taxon>Hypocreaceae</taxon>
        <taxon>Cladobotryum</taxon>
    </lineage>
</organism>
<feature type="domain" description="Alpha/beta hydrolase fold-3" evidence="3">
    <location>
        <begin position="107"/>
        <end position="301"/>
    </location>
</feature>
<gene>
    <name evidence="4" type="ORF">PT974_04772</name>
</gene>
<dbReference type="Pfam" id="PF07859">
    <property type="entry name" value="Abhydrolase_3"/>
    <property type="match status" value="1"/>
</dbReference>
<comment type="caution">
    <text evidence="4">The sequence shown here is derived from an EMBL/GenBank/DDBJ whole genome shotgun (WGS) entry which is preliminary data.</text>
</comment>
<feature type="region of interest" description="Disordered" evidence="2">
    <location>
        <begin position="1"/>
        <end position="21"/>
    </location>
</feature>
<evidence type="ECO:0000313" key="4">
    <source>
        <dbReference type="EMBL" id="KAK5994299.1"/>
    </source>
</evidence>
<evidence type="ECO:0000313" key="5">
    <source>
        <dbReference type="Proteomes" id="UP001338125"/>
    </source>
</evidence>
<evidence type="ECO:0000256" key="2">
    <source>
        <dbReference type="SAM" id="MobiDB-lite"/>
    </source>
</evidence>
<dbReference type="PANTHER" id="PTHR48081:SF8">
    <property type="entry name" value="ALPHA_BETA HYDROLASE FOLD-3 DOMAIN-CONTAINING PROTEIN-RELATED"/>
    <property type="match status" value="1"/>
</dbReference>
<evidence type="ECO:0000256" key="1">
    <source>
        <dbReference type="ARBA" id="ARBA00022801"/>
    </source>
</evidence>
<accession>A0ABR0SQ39</accession>
<dbReference type="EMBL" id="JAVFKD010000010">
    <property type="protein sequence ID" value="KAK5994299.1"/>
    <property type="molecule type" value="Genomic_DNA"/>
</dbReference>
<dbReference type="Gene3D" id="3.40.50.1820">
    <property type="entry name" value="alpha/beta hydrolase"/>
    <property type="match status" value="2"/>
</dbReference>
<dbReference type="InterPro" id="IPR013094">
    <property type="entry name" value="AB_hydrolase_3"/>
</dbReference>
<dbReference type="Proteomes" id="UP001338125">
    <property type="component" value="Unassembled WGS sequence"/>
</dbReference>
<dbReference type="InterPro" id="IPR029058">
    <property type="entry name" value="AB_hydrolase_fold"/>
</dbReference>
<protein>
    <recommendedName>
        <fullName evidence="3">Alpha/beta hydrolase fold-3 domain-containing protein</fullName>
    </recommendedName>
</protein>